<accession>A0AAV2R572</accession>
<reference evidence="1 2" key="1">
    <citation type="submission" date="2024-05" db="EMBL/GenBank/DDBJ databases">
        <authorList>
            <person name="Wallberg A."/>
        </authorList>
    </citation>
    <scope>NUCLEOTIDE SEQUENCE [LARGE SCALE GENOMIC DNA]</scope>
</reference>
<evidence type="ECO:0000313" key="1">
    <source>
        <dbReference type="EMBL" id="CAL4113934.1"/>
    </source>
</evidence>
<keyword evidence="2" id="KW-1185">Reference proteome</keyword>
<dbReference type="EMBL" id="CAXKWB010015489">
    <property type="protein sequence ID" value="CAL4113934.1"/>
    <property type="molecule type" value="Genomic_DNA"/>
</dbReference>
<dbReference type="Proteomes" id="UP001497623">
    <property type="component" value="Unassembled WGS sequence"/>
</dbReference>
<name>A0AAV2R572_MEGNR</name>
<dbReference type="AlphaFoldDB" id="A0AAV2R572"/>
<comment type="caution">
    <text evidence="1">The sequence shown here is derived from an EMBL/GenBank/DDBJ whole genome shotgun (WGS) entry which is preliminary data.</text>
</comment>
<organism evidence="1 2">
    <name type="scientific">Meganyctiphanes norvegica</name>
    <name type="common">Northern krill</name>
    <name type="synonym">Thysanopoda norvegica</name>
    <dbReference type="NCBI Taxonomy" id="48144"/>
    <lineage>
        <taxon>Eukaryota</taxon>
        <taxon>Metazoa</taxon>
        <taxon>Ecdysozoa</taxon>
        <taxon>Arthropoda</taxon>
        <taxon>Crustacea</taxon>
        <taxon>Multicrustacea</taxon>
        <taxon>Malacostraca</taxon>
        <taxon>Eumalacostraca</taxon>
        <taxon>Eucarida</taxon>
        <taxon>Euphausiacea</taxon>
        <taxon>Euphausiidae</taxon>
        <taxon>Meganyctiphanes</taxon>
    </lineage>
</organism>
<protein>
    <submittedName>
        <fullName evidence="1">Uncharacterized protein</fullName>
    </submittedName>
</protein>
<sequence>MYIECAQRNLKSDKNCAFAINIDFESVFSQFWIIIGPQATENYDKGKNKHLRELTSTIANLVTDIALFLKEKFPNDILASKVQKNIYIFGNPKNIPKFMKCKLGNIVHTHNLYTDKCTGTGF</sequence>
<gene>
    <name evidence="1" type="ORF">MNOR_LOCUS20228</name>
</gene>
<proteinExistence type="predicted"/>
<evidence type="ECO:0000313" key="2">
    <source>
        <dbReference type="Proteomes" id="UP001497623"/>
    </source>
</evidence>